<proteinExistence type="predicted"/>
<sequence>STKKSVLMYSDYYEEKDESDVNLGQRSISLVSRLKLTGALFILHQETALHPGQVPAVPLEPRMAQLETLEAKKLDKDGRILQP</sequence>
<comment type="caution">
    <text evidence="1">The sequence shown here is derived from an EMBL/GenBank/DDBJ whole genome shotgun (WGS) entry which is preliminary data.</text>
</comment>
<dbReference type="AlphaFoldDB" id="A0AAD7ZYF2"/>
<gene>
    <name evidence="1" type="ORF">L9F63_017682</name>
</gene>
<protein>
    <submittedName>
        <fullName evidence="1">Uncharacterized protein</fullName>
    </submittedName>
</protein>
<name>A0AAD7ZYF2_DIPPU</name>
<feature type="non-terminal residue" evidence="1">
    <location>
        <position position="83"/>
    </location>
</feature>
<reference evidence="1" key="1">
    <citation type="journal article" date="2023" name="IScience">
        <title>Live-bearing cockroach genome reveals convergent evolutionary mechanisms linked to viviparity in insects and beyond.</title>
        <authorList>
            <person name="Fouks B."/>
            <person name="Harrison M.C."/>
            <person name="Mikhailova A.A."/>
            <person name="Marchal E."/>
            <person name="English S."/>
            <person name="Carruthers M."/>
            <person name="Jennings E.C."/>
            <person name="Chiamaka E.L."/>
            <person name="Frigard R.A."/>
            <person name="Pippel M."/>
            <person name="Attardo G.M."/>
            <person name="Benoit J.B."/>
            <person name="Bornberg-Bauer E."/>
            <person name="Tobe S.S."/>
        </authorList>
    </citation>
    <scope>NUCLEOTIDE SEQUENCE</scope>
    <source>
        <strain evidence="1">Stay&amp;Tobe</strain>
    </source>
</reference>
<keyword evidence="2" id="KW-1185">Reference proteome</keyword>
<evidence type="ECO:0000313" key="1">
    <source>
        <dbReference type="EMBL" id="KAJ9589038.1"/>
    </source>
</evidence>
<organism evidence="1 2">
    <name type="scientific">Diploptera punctata</name>
    <name type="common">Pacific beetle cockroach</name>
    <dbReference type="NCBI Taxonomy" id="6984"/>
    <lineage>
        <taxon>Eukaryota</taxon>
        <taxon>Metazoa</taxon>
        <taxon>Ecdysozoa</taxon>
        <taxon>Arthropoda</taxon>
        <taxon>Hexapoda</taxon>
        <taxon>Insecta</taxon>
        <taxon>Pterygota</taxon>
        <taxon>Neoptera</taxon>
        <taxon>Polyneoptera</taxon>
        <taxon>Dictyoptera</taxon>
        <taxon>Blattodea</taxon>
        <taxon>Blaberoidea</taxon>
        <taxon>Blaberidae</taxon>
        <taxon>Diplopterinae</taxon>
        <taxon>Diploptera</taxon>
    </lineage>
</organism>
<reference evidence="1" key="2">
    <citation type="submission" date="2023-05" db="EMBL/GenBank/DDBJ databases">
        <authorList>
            <person name="Fouks B."/>
        </authorList>
    </citation>
    <scope>NUCLEOTIDE SEQUENCE</scope>
    <source>
        <strain evidence="1">Stay&amp;Tobe</strain>
        <tissue evidence="1">Testes</tissue>
    </source>
</reference>
<evidence type="ECO:0000313" key="2">
    <source>
        <dbReference type="Proteomes" id="UP001233999"/>
    </source>
</evidence>
<dbReference type="EMBL" id="JASPKZ010005287">
    <property type="protein sequence ID" value="KAJ9589038.1"/>
    <property type="molecule type" value="Genomic_DNA"/>
</dbReference>
<accession>A0AAD7ZYF2</accession>
<feature type="non-terminal residue" evidence="1">
    <location>
        <position position="1"/>
    </location>
</feature>
<dbReference type="Proteomes" id="UP001233999">
    <property type="component" value="Unassembled WGS sequence"/>
</dbReference>